<dbReference type="Gene3D" id="3.80.10.10">
    <property type="entry name" value="Ribonuclease Inhibitor"/>
    <property type="match status" value="1"/>
</dbReference>
<dbReference type="InterPro" id="IPR036047">
    <property type="entry name" value="F-box-like_dom_sf"/>
</dbReference>
<dbReference type="SUPFAM" id="SSF81383">
    <property type="entry name" value="F-box domain"/>
    <property type="match status" value="1"/>
</dbReference>
<dbReference type="PROSITE" id="PS50181">
    <property type="entry name" value="FBOX"/>
    <property type="match status" value="1"/>
</dbReference>
<dbReference type="EnsemblPlants" id="LPERR03G07940.1">
    <property type="protein sequence ID" value="LPERR03G07940.1"/>
    <property type="gene ID" value="LPERR03G07940"/>
</dbReference>
<sequence>MDGSDAAGDLDRISDLPDDLLLLILSYVSEANVVSSTAMLSRRWRRVWTHAQDLVFDDEFGGSLREPKRGRRIADPPAGHFGRFVDWAFAQRGDAQIQSVKILMSRRASATPEQVNEWIRYAVQRAVKYFQLNACDSPPLRSYGFRTGRHGKLLPIVEFSSHGRTASISLRPPLDAKREEPWENNPYRDFPVHQHIPSPAPLRGKHPMDFPLLPLGLGARERVDRGVAVIPAGSRAAKGGLNLSSIPFRLKLPASPAAMHESLTHLRLDSAWFGEDVAVAGRRTLGDFVSSCCPRLRKLVLVDPMRLPRLVLRAEALEELVVVTTRGLQTLDVTAPNLRFFELCYFYCWKSATKYGVTIDIVVRIAAPKLDEIAINSSRIAEKDNLDLCIHDLTSYCRNSDYGLWLIKNCPNVERINLRLQGGALPTDRIDDLSDMGAPRLHKARSMIVEIRRFEDQRFVISVWSLLLMCPGLTSLCIKNLIFSEESFEDQGTSTEIICSNTWTNNRNISLESLTEIRLTNFTGTDGEMDIVSVLFRSSSSIKTMTVNTPGSCLDIVENADDDDLYHQLLKIAPQTHGCWHYKSYVYTWTRYATDECGAFPSNGDPATYPHSALPSLFAPKILQTLLASNHGVVFVFVASV</sequence>
<dbReference type="Gene3D" id="1.20.1280.50">
    <property type="match status" value="1"/>
</dbReference>
<proteinExistence type="predicted"/>
<organism evidence="2 3">
    <name type="scientific">Leersia perrieri</name>
    <dbReference type="NCBI Taxonomy" id="77586"/>
    <lineage>
        <taxon>Eukaryota</taxon>
        <taxon>Viridiplantae</taxon>
        <taxon>Streptophyta</taxon>
        <taxon>Embryophyta</taxon>
        <taxon>Tracheophyta</taxon>
        <taxon>Spermatophyta</taxon>
        <taxon>Magnoliopsida</taxon>
        <taxon>Liliopsida</taxon>
        <taxon>Poales</taxon>
        <taxon>Poaceae</taxon>
        <taxon>BOP clade</taxon>
        <taxon>Oryzoideae</taxon>
        <taxon>Oryzeae</taxon>
        <taxon>Oryzinae</taxon>
        <taxon>Leersia</taxon>
    </lineage>
</organism>
<reference evidence="3" key="2">
    <citation type="submission" date="2013-12" db="EMBL/GenBank/DDBJ databases">
        <authorList>
            <person name="Yu Y."/>
            <person name="Lee S."/>
            <person name="de Baynast K."/>
            <person name="Wissotski M."/>
            <person name="Liu L."/>
            <person name="Talag J."/>
            <person name="Goicoechea J."/>
            <person name="Angelova A."/>
            <person name="Jetty R."/>
            <person name="Kudrna D."/>
            <person name="Golser W."/>
            <person name="Rivera L."/>
            <person name="Zhang J."/>
            <person name="Wing R."/>
        </authorList>
    </citation>
    <scope>NUCLEOTIDE SEQUENCE</scope>
</reference>
<dbReference type="InterPro" id="IPR032675">
    <property type="entry name" value="LRR_dom_sf"/>
</dbReference>
<dbReference type="Gramene" id="LPERR03G07940.1">
    <property type="protein sequence ID" value="LPERR03G07940.1"/>
    <property type="gene ID" value="LPERR03G07940"/>
</dbReference>
<evidence type="ECO:0000313" key="3">
    <source>
        <dbReference type="Proteomes" id="UP000032180"/>
    </source>
</evidence>
<protein>
    <recommendedName>
        <fullName evidence="1">F-box domain-containing protein</fullName>
    </recommendedName>
</protein>
<name>A0A0D9VRD0_9ORYZ</name>
<dbReference type="AlphaFoldDB" id="A0A0D9VRD0"/>
<keyword evidence="3" id="KW-1185">Reference proteome</keyword>
<accession>A0A0D9VRD0</accession>
<dbReference type="PANTHER" id="PTHR34709:SF79">
    <property type="entry name" value="F-BOX DOMAIN-CONTAINING PROTEIN"/>
    <property type="match status" value="1"/>
</dbReference>
<reference evidence="2" key="3">
    <citation type="submission" date="2015-04" db="UniProtKB">
        <authorList>
            <consortium name="EnsemblPlants"/>
        </authorList>
    </citation>
    <scope>IDENTIFICATION</scope>
</reference>
<dbReference type="Pfam" id="PF00646">
    <property type="entry name" value="F-box"/>
    <property type="match status" value="1"/>
</dbReference>
<feature type="domain" description="F-box" evidence="1">
    <location>
        <begin position="10"/>
        <end position="59"/>
    </location>
</feature>
<dbReference type="HOGENOM" id="CLU_017148_1_0_1"/>
<evidence type="ECO:0000313" key="2">
    <source>
        <dbReference type="EnsemblPlants" id="LPERR03G07940.1"/>
    </source>
</evidence>
<dbReference type="InterPro" id="IPR055312">
    <property type="entry name" value="FBL15-like"/>
</dbReference>
<dbReference type="InterPro" id="IPR001810">
    <property type="entry name" value="F-box_dom"/>
</dbReference>
<reference evidence="2 3" key="1">
    <citation type="submission" date="2012-08" db="EMBL/GenBank/DDBJ databases">
        <title>Oryza genome evolution.</title>
        <authorList>
            <person name="Wing R.A."/>
        </authorList>
    </citation>
    <scope>NUCLEOTIDE SEQUENCE</scope>
</reference>
<dbReference type="PANTHER" id="PTHR34709">
    <property type="entry name" value="OS10G0396666 PROTEIN"/>
    <property type="match status" value="1"/>
</dbReference>
<evidence type="ECO:0000259" key="1">
    <source>
        <dbReference type="PROSITE" id="PS50181"/>
    </source>
</evidence>
<dbReference type="SUPFAM" id="SSF52047">
    <property type="entry name" value="RNI-like"/>
    <property type="match status" value="1"/>
</dbReference>
<dbReference type="Proteomes" id="UP000032180">
    <property type="component" value="Chromosome 3"/>
</dbReference>